<gene>
    <name evidence="1" type="ORF">E7101_03545</name>
</gene>
<dbReference type="AlphaFoldDB" id="A0A9D5P078"/>
<protein>
    <recommendedName>
        <fullName evidence="3">Myb/SANT-like domain-containing protein</fullName>
    </recommendedName>
</protein>
<dbReference type="Proteomes" id="UP000806522">
    <property type="component" value="Unassembled WGS sequence"/>
</dbReference>
<evidence type="ECO:0008006" key="3">
    <source>
        <dbReference type="Google" id="ProtNLM"/>
    </source>
</evidence>
<proteinExistence type="predicted"/>
<comment type="caution">
    <text evidence="1">The sequence shown here is derived from an EMBL/GenBank/DDBJ whole genome shotgun (WGS) entry which is preliminary data.</text>
</comment>
<accession>A0A9D5P078</accession>
<name>A0A9D5P078_XYLRU</name>
<dbReference type="EMBL" id="SUYC01000003">
    <property type="protein sequence ID" value="MBE6270007.1"/>
    <property type="molecule type" value="Genomic_DNA"/>
</dbReference>
<reference evidence="1" key="1">
    <citation type="submission" date="2019-04" db="EMBL/GenBank/DDBJ databases">
        <title>Evolution of Biomass-Degrading Anaerobic Consortia Revealed by Metagenomics.</title>
        <authorList>
            <person name="Peng X."/>
        </authorList>
    </citation>
    <scope>NUCLEOTIDE SEQUENCE</scope>
    <source>
        <strain evidence="1">SIG140</strain>
    </source>
</reference>
<sequence>MLWQIVTETHVLFFKTYKNACGVDFSKDFEYANMSICGNKWLLITEELGKRAKGINFNDNLRCRHAWNDLKAEIDRTEFFDEAAGEALDLNEGIIEKYVA</sequence>
<evidence type="ECO:0000313" key="1">
    <source>
        <dbReference type="EMBL" id="MBE6270007.1"/>
    </source>
</evidence>
<evidence type="ECO:0000313" key="2">
    <source>
        <dbReference type="Proteomes" id="UP000806522"/>
    </source>
</evidence>
<organism evidence="1 2">
    <name type="scientific">Xylanibacter ruminicola</name>
    <name type="common">Prevotella ruminicola</name>
    <dbReference type="NCBI Taxonomy" id="839"/>
    <lineage>
        <taxon>Bacteria</taxon>
        <taxon>Pseudomonadati</taxon>
        <taxon>Bacteroidota</taxon>
        <taxon>Bacteroidia</taxon>
        <taxon>Bacteroidales</taxon>
        <taxon>Prevotellaceae</taxon>
        <taxon>Xylanibacter</taxon>
    </lineage>
</organism>